<evidence type="ECO:0000313" key="2">
    <source>
        <dbReference type="EMBL" id="STO31269.1"/>
    </source>
</evidence>
<reference evidence="2 3" key="1">
    <citation type="submission" date="2018-06" db="EMBL/GenBank/DDBJ databases">
        <authorList>
            <consortium name="Pathogen Informatics"/>
            <person name="Doyle S."/>
        </authorList>
    </citation>
    <scope>NUCLEOTIDE SEQUENCE [LARGE SCALE GENOMIC DNA]</scope>
    <source>
        <strain evidence="2 3">NCTC10723</strain>
    </source>
</reference>
<keyword evidence="3" id="KW-1185">Reference proteome</keyword>
<dbReference type="Pfam" id="PF10105">
    <property type="entry name" value="DUF2344"/>
    <property type="match status" value="1"/>
</dbReference>
<organism evidence="2 3">
    <name type="scientific">Fusobacterium necrogenes</name>
    <dbReference type="NCBI Taxonomy" id="858"/>
    <lineage>
        <taxon>Bacteria</taxon>
        <taxon>Fusobacteriati</taxon>
        <taxon>Fusobacteriota</taxon>
        <taxon>Fusobacteriia</taxon>
        <taxon>Fusobacteriales</taxon>
        <taxon>Fusobacteriaceae</taxon>
        <taxon>Fusobacterium</taxon>
    </lineage>
</organism>
<dbReference type="RefSeq" id="WP_115269436.1">
    <property type="nucleotide sequence ID" value="NZ_CASFEE010000003.1"/>
</dbReference>
<dbReference type="AlphaFoldDB" id="A0A377GWD3"/>
<name>A0A377GWD3_9FUSO</name>
<gene>
    <name evidence="2" type="ORF">NCTC10723_00714</name>
</gene>
<proteinExistence type="predicted"/>
<dbReference type="OrthoDB" id="9780488at2"/>
<dbReference type="EMBL" id="UGGU01000003">
    <property type="protein sequence ID" value="STO31269.1"/>
    <property type="molecule type" value="Genomic_DNA"/>
</dbReference>
<protein>
    <submittedName>
        <fullName evidence="2">Uncharacterized protein conserved in bacteria</fullName>
    </submittedName>
</protein>
<evidence type="ECO:0000313" key="3">
    <source>
        <dbReference type="Proteomes" id="UP000255328"/>
    </source>
</evidence>
<sequence length="197" mass="23056">MKKRVYFDKYGEMKFISHLDLLRFFERIFNKAEIPVKYSQGFHPRPKMSFGSPISLGTEAYNEIMDFETDAEISNEEVKKRLNDSAVLGFKVNKVEEVAKKSSIMEEFTNMLYTVEGSQEDMDKLEKLLNSENILEIKEKKGKIVTRNLKERLKFFSREGNKILMEIINTSPNSYLEMIGIEQQDVQINRLGYKVNN</sequence>
<accession>A0A377GWD3</accession>
<dbReference type="Proteomes" id="UP000255328">
    <property type="component" value="Unassembled WGS sequence"/>
</dbReference>
<dbReference type="NCBIfam" id="TIGR03936">
    <property type="entry name" value="sam_1_link_chp"/>
    <property type="match status" value="1"/>
</dbReference>
<dbReference type="InterPro" id="IPR018768">
    <property type="entry name" value="DUF2344"/>
</dbReference>
<evidence type="ECO:0000259" key="1">
    <source>
        <dbReference type="Pfam" id="PF10105"/>
    </source>
</evidence>
<feature type="domain" description="DUF2344" evidence="1">
    <location>
        <begin position="4"/>
        <end position="168"/>
    </location>
</feature>